<reference evidence="1 2" key="2">
    <citation type="journal article" date="2022" name="Mol. Ecol. Resour.">
        <title>The genomes of chicory, endive, great burdock and yacon provide insights into Asteraceae paleo-polyploidization history and plant inulin production.</title>
        <authorList>
            <person name="Fan W."/>
            <person name="Wang S."/>
            <person name="Wang H."/>
            <person name="Wang A."/>
            <person name="Jiang F."/>
            <person name="Liu H."/>
            <person name="Zhao H."/>
            <person name="Xu D."/>
            <person name="Zhang Y."/>
        </authorList>
    </citation>
    <scope>NUCLEOTIDE SEQUENCE [LARGE SCALE GENOMIC DNA]</scope>
    <source>
        <strain evidence="2">cv. Yunnan</strain>
        <tissue evidence="1">Leaves</tissue>
    </source>
</reference>
<keyword evidence="2" id="KW-1185">Reference proteome</keyword>
<accession>A0ACB9HZ54</accession>
<gene>
    <name evidence="1" type="ORF">L1987_35405</name>
</gene>
<dbReference type="EMBL" id="CM042028">
    <property type="protein sequence ID" value="KAI3800097.1"/>
    <property type="molecule type" value="Genomic_DNA"/>
</dbReference>
<reference evidence="2" key="1">
    <citation type="journal article" date="2022" name="Mol. Ecol. Resour.">
        <title>The genomes of chicory, endive, great burdock and yacon provide insights into Asteraceae palaeo-polyploidization history and plant inulin production.</title>
        <authorList>
            <person name="Fan W."/>
            <person name="Wang S."/>
            <person name="Wang H."/>
            <person name="Wang A."/>
            <person name="Jiang F."/>
            <person name="Liu H."/>
            <person name="Zhao H."/>
            <person name="Xu D."/>
            <person name="Zhang Y."/>
        </authorList>
    </citation>
    <scope>NUCLEOTIDE SEQUENCE [LARGE SCALE GENOMIC DNA]</scope>
    <source>
        <strain evidence="2">cv. Yunnan</strain>
    </source>
</reference>
<name>A0ACB9HZ54_9ASTR</name>
<evidence type="ECO:0000313" key="1">
    <source>
        <dbReference type="EMBL" id="KAI3800097.1"/>
    </source>
</evidence>
<protein>
    <submittedName>
        <fullName evidence="1">Uncharacterized protein</fullName>
    </submittedName>
</protein>
<dbReference type="Proteomes" id="UP001056120">
    <property type="component" value="Linkage Group LG11"/>
</dbReference>
<comment type="caution">
    <text evidence="1">The sequence shown here is derived from an EMBL/GenBank/DDBJ whole genome shotgun (WGS) entry which is preliminary data.</text>
</comment>
<sequence>MNERIKYKLAWIEIKGIPACLWDNHVFNRIGERFGRLVKKSEASMNDGNLFLEKLVILVSHGNKILEEICVRWNKCIIKVWVHEFEENWTPTFLDNVDKEEEDIDVPFSVAGMMTGEGEEKSQNTKSCMGKMHESGVHGKGGKDADIETSPPRLDDPALEVGPTADNLMSRGELSNGPVVYAFGAQEKSDKDGPVENVLRKKRNSGSSTAQRIRVPRVPDLNVYADDLFNLDKIISAFGAKRNAKRKRRSPDRLNSFSKSEGDPVKKLKEGGLEEVSPELSTESGDANGRSSSPPFVDVEVENEVKETMAVGIKAFGVKLAYLKKGIREWRGNQKSGDLKCLAEWNKEVDRLERLGECRPLSSVERGTRANLRSKIKSLATQEALDLQQKARINWIKYGDENSAFFHRCCKVNMSRNRISGLSFDGVWETDPEGF</sequence>
<proteinExistence type="predicted"/>
<organism evidence="1 2">
    <name type="scientific">Smallanthus sonchifolius</name>
    <dbReference type="NCBI Taxonomy" id="185202"/>
    <lineage>
        <taxon>Eukaryota</taxon>
        <taxon>Viridiplantae</taxon>
        <taxon>Streptophyta</taxon>
        <taxon>Embryophyta</taxon>
        <taxon>Tracheophyta</taxon>
        <taxon>Spermatophyta</taxon>
        <taxon>Magnoliopsida</taxon>
        <taxon>eudicotyledons</taxon>
        <taxon>Gunneridae</taxon>
        <taxon>Pentapetalae</taxon>
        <taxon>asterids</taxon>
        <taxon>campanulids</taxon>
        <taxon>Asterales</taxon>
        <taxon>Asteraceae</taxon>
        <taxon>Asteroideae</taxon>
        <taxon>Heliantheae alliance</taxon>
        <taxon>Millerieae</taxon>
        <taxon>Smallanthus</taxon>
    </lineage>
</organism>
<evidence type="ECO:0000313" key="2">
    <source>
        <dbReference type="Proteomes" id="UP001056120"/>
    </source>
</evidence>